<comment type="subcellular location">
    <subcellularLocation>
        <location evidence="1">Cytoplasm</location>
        <location evidence="1">Cytoskeleton</location>
    </subcellularLocation>
</comment>
<name>A0A397JDG8_9GLOM</name>
<evidence type="ECO:0000256" key="5">
    <source>
        <dbReference type="SAM" id="MobiDB-lite"/>
    </source>
</evidence>
<dbReference type="Proteomes" id="UP000266861">
    <property type="component" value="Unassembled WGS sequence"/>
</dbReference>
<sequence length="79" mass="8848">MDGDKPSTNPVAQEIEVHLFKVILTMDGDKPSTNPVAQEIEGKAEVIKKNLKHVTPVEKNPLPTQEDIEQEKKNENESK</sequence>
<keyword evidence="4" id="KW-0206">Cytoskeleton</keyword>
<evidence type="ECO:0000313" key="7">
    <source>
        <dbReference type="Proteomes" id="UP000266861"/>
    </source>
</evidence>
<protein>
    <submittedName>
        <fullName evidence="6">Uncharacterized protein</fullName>
    </submittedName>
</protein>
<accession>A0A397JDG8</accession>
<dbReference type="Gene3D" id="1.20.5.520">
    <property type="entry name" value="Single helix bin"/>
    <property type="match status" value="1"/>
</dbReference>
<dbReference type="AlphaFoldDB" id="A0A397JDG8"/>
<dbReference type="OrthoDB" id="2437348at2759"/>
<keyword evidence="7" id="KW-1185">Reference proteome</keyword>
<reference evidence="6 7" key="1">
    <citation type="submission" date="2018-08" db="EMBL/GenBank/DDBJ databases">
        <title>Genome and evolution of the arbuscular mycorrhizal fungus Diversispora epigaea (formerly Glomus versiforme) and its bacterial endosymbionts.</title>
        <authorList>
            <person name="Sun X."/>
            <person name="Fei Z."/>
            <person name="Harrison M."/>
        </authorList>
    </citation>
    <scope>NUCLEOTIDE SEQUENCE [LARGE SCALE GENOMIC DNA]</scope>
    <source>
        <strain evidence="6 7">IT104</strain>
    </source>
</reference>
<dbReference type="GO" id="GO:0005856">
    <property type="term" value="C:cytoskeleton"/>
    <property type="evidence" value="ECO:0007669"/>
    <property type="project" value="UniProtKB-SubCell"/>
</dbReference>
<dbReference type="Pfam" id="PF01290">
    <property type="entry name" value="Thymosin"/>
    <property type="match status" value="1"/>
</dbReference>
<dbReference type="GO" id="GO:0003785">
    <property type="term" value="F:actin monomer binding"/>
    <property type="evidence" value="ECO:0007669"/>
    <property type="project" value="InterPro"/>
</dbReference>
<organism evidence="6 7">
    <name type="scientific">Diversispora epigaea</name>
    <dbReference type="NCBI Taxonomy" id="1348612"/>
    <lineage>
        <taxon>Eukaryota</taxon>
        <taxon>Fungi</taxon>
        <taxon>Fungi incertae sedis</taxon>
        <taxon>Mucoromycota</taxon>
        <taxon>Glomeromycotina</taxon>
        <taxon>Glomeromycetes</taxon>
        <taxon>Diversisporales</taxon>
        <taxon>Diversisporaceae</taxon>
        <taxon>Diversispora</taxon>
    </lineage>
</organism>
<comment type="similarity">
    <text evidence="2">Belongs to the thymosin beta family.</text>
</comment>
<keyword evidence="3" id="KW-0963">Cytoplasm</keyword>
<feature type="region of interest" description="Disordered" evidence="5">
    <location>
        <begin position="51"/>
        <end position="79"/>
    </location>
</feature>
<proteinExistence type="inferred from homology"/>
<comment type="caution">
    <text evidence="6">The sequence shown here is derived from an EMBL/GenBank/DDBJ whole genome shotgun (WGS) entry which is preliminary data.</text>
</comment>
<dbReference type="InterPro" id="IPR001152">
    <property type="entry name" value="Beta-thymosin"/>
</dbReference>
<dbReference type="EMBL" id="PQFF01000093">
    <property type="protein sequence ID" value="RHZ83033.1"/>
    <property type="molecule type" value="Genomic_DNA"/>
</dbReference>
<evidence type="ECO:0000256" key="4">
    <source>
        <dbReference type="ARBA" id="ARBA00023212"/>
    </source>
</evidence>
<gene>
    <name evidence="6" type="ORF">Glove_100g29</name>
</gene>
<dbReference type="InterPro" id="IPR038386">
    <property type="entry name" value="Beta-thymosin_sf"/>
</dbReference>
<evidence type="ECO:0000313" key="6">
    <source>
        <dbReference type="EMBL" id="RHZ83033.1"/>
    </source>
</evidence>
<feature type="compositionally biased region" description="Basic and acidic residues" evidence="5">
    <location>
        <begin position="70"/>
        <end position="79"/>
    </location>
</feature>
<evidence type="ECO:0000256" key="2">
    <source>
        <dbReference type="ARBA" id="ARBA00009511"/>
    </source>
</evidence>
<dbReference type="GO" id="GO:0007015">
    <property type="term" value="P:actin filament organization"/>
    <property type="evidence" value="ECO:0007669"/>
    <property type="project" value="InterPro"/>
</dbReference>
<evidence type="ECO:0000256" key="3">
    <source>
        <dbReference type="ARBA" id="ARBA00022490"/>
    </source>
</evidence>
<evidence type="ECO:0000256" key="1">
    <source>
        <dbReference type="ARBA" id="ARBA00004245"/>
    </source>
</evidence>